<accession>A0A1B9F5V5</accession>
<dbReference type="RefSeq" id="WP_067618181.1">
    <property type="nucleotide sequence ID" value="NZ_MAGO01000006.1"/>
</dbReference>
<dbReference type="STRING" id="1156395.DBT_1442"/>
<name>A0A1B9F5V5_9BACT</name>
<sequence>MYYLTNEEIISLAPAAGAQAPIRGVSERYSFIPTIEAVDLLRDVGWFPVGVHQSQVRKEERDGYQKHMIRFVKDGLSFGGERIDLVLYNSHDRGCSFQLIASVWRKICGNGLMVASDFANFTHKHIGFNPDEFVNSANKIVAVADNIAESVEMMKTIELTRDERSIYAQAAHSLVYEVPEQAPIRPEQLLQERRYDDNGKDLWTTFNVVQENLMKGGLTYTTKSGRKRRSRPVKSLDRNLRLNKALWLLTEKMAELKS</sequence>
<dbReference type="Pfam" id="PF06067">
    <property type="entry name" value="DUF932"/>
    <property type="match status" value="1"/>
</dbReference>
<dbReference type="Proteomes" id="UP000093080">
    <property type="component" value="Unassembled WGS sequence"/>
</dbReference>
<evidence type="ECO:0000313" key="2">
    <source>
        <dbReference type="Proteomes" id="UP000093080"/>
    </source>
</evidence>
<comment type="caution">
    <text evidence="1">The sequence shown here is derived from an EMBL/GenBank/DDBJ whole genome shotgun (WGS) entry which is preliminary data.</text>
</comment>
<keyword evidence="2" id="KW-1185">Reference proteome</keyword>
<organism evidence="1 2">
    <name type="scientific">Dissulfuribacter thermophilus</name>
    <dbReference type="NCBI Taxonomy" id="1156395"/>
    <lineage>
        <taxon>Bacteria</taxon>
        <taxon>Pseudomonadati</taxon>
        <taxon>Thermodesulfobacteriota</taxon>
        <taxon>Dissulfuribacteria</taxon>
        <taxon>Dissulfuribacterales</taxon>
        <taxon>Dissulfuribacteraceae</taxon>
        <taxon>Dissulfuribacter</taxon>
    </lineage>
</organism>
<dbReference type="OrthoDB" id="4554729at2"/>
<dbReference type="InterPro" id="IPR026325">
    <property type="entry name" value="DUF932"/>
</dbReference>
<reference evidence="1 2" key="1">
    <citation type="submission" date="2016-06" db="EMBL/GenBank/DDBJ databases">
        <title>Respiratory ammonification of nitrate coupled to the oxidation of elemental sulfur in deep-sea autotrophic thermophilic bacteria.</title>
        <authorList>
            <person name="Slobodkina G.B."/>
            <person name="Mardanov A.V."/>
            <person name="Ravin N.V."/>
            <person name="Frolova A.A."/>
            <person name="Viryasiv M.B."/>
            <person name="Chernyh N.A."/>
            <person name="Bonch-Osmolovskaya E.A."/>
            <person name="Slobodkin A.I."/>
        </authorList>
    </citation>
    <scope>NUCLEOTIDE SEQUENCE [LARGE SCALE GENOMIC DNA]</scope>
    <source>
        <strain evidence="1 2">S69</strain>
    </source>
</reference>
<gene>
    <name evidence="1" type="ORF">DBT_1442</name>
</gene>
<evidence type="ECO:0000313" key="1">
    <source>
        <dbReference type="EMBL" id="OCC15319.1"/>
    </source>
</evidence>
<proteinExistence type="predicted"/>
<evidence type="ECO:0008006" key="3">
    <source>
        <dbReference type="Google" id="ProtNLM"/>
    </source>
</evidence>
<dbReference type="AlphaFoldDB" id="A0A1B9F5V5"/>
<dbReference type="PATRIC" id="fig|1156395.6.peg.1456"/>
<protein>
    <recommendedName>
        <fullName evidence="3">DUF945 domain-containing protein</fullName>
    </recommendedName>
</protein>
<dbReference type="EMBL" id="MAGO01000006">
    <property type="protein sequence ID" value="OCC15319.1"/>
    <property type="molecule type" value="Genomic_DNA"/>
</dbReference>